<dbReference type="RefSeq" id="WP_116606916.1">
    <property type="nucleotide sequence ID" value="NZ_JAVDXT010000005.1"/>
</dbReference>
<gene>
    <name evidence="7" type="ORF">J2X19_004278</name>
</gene>
<reference evidence="7 8" key="1">
    <citation type="submission" date="2023-07" db="EMBL/GenBank/DDBJ databases">
        <title>Sorghum-associated microbial communities from plants grown in Nebraska, USA.</title>
        <authorList>
            <person name="Schachtman D."/>
        </authorList>
    </citation>
    <scope>NUCLEOTIDE SEQUENCE [LARGE SCALE GENOMIC DNA]</scope>
    <source>
        <strain evidence="7 8">BE313</strain>
    </source>
</reference>
<evidence type="ECO:0000256" key="1">
    <source>
        <dbReference type="ARBA" id="ARBA00004651"/>
    </source>
</evidence>
<accession>A0ABU2CE16</accession>
<keyword evidence="5 6" id="KW-0472">Membrane</keyword>
<feature type="transmembrane region" description="Helical" evidence="6">
    <location>
        <begin position="77"/>
        <end position="95"/>
    </location>
</feature>
<comment type="subcellular location">
    <subcellularLocation>
        <location evidence="1">Cell membrane</location>
        <topology evidence="1">Multi-pass membrane protein</topology>
    </subcellularLocation>
</comment>
<dbReference type="PANTHER" id="PTHR30086">
    <property type="entry name" value="ARGININE EXPORTER PROTEIN ARGO"/>
    <property type="match status" value="1"/>
</dbReference>
<keyword evidence="8" id="KW-1185">Reference proteome</keyword>
<proteinExistence type="predicted"/>
<dbReference type="EMBL" id="JAVDXT010000005">
    <property type="protein sequence ID" value="MDR7379582.1"/>
    <property type="molecule type" value="Genomic_DNA"/>
</dbReference>
<feature type="transmembrane region" description="Helical" evidence="6">
    <location>
        <begin position="174"/>
        <end position="195"/>
    </location>
</feature>
<dbReference type="InterPro" id="IPR001123">
    <property type="entry name" value="LeuE-type"/>
</dbReference>
<feature type="transmembrane region" description="Helical" evidence="6">
    <location>
        <begin position="44"/>
        <end position="65"/>
    </location>
</feature>
<evidence type="ECO:0000313" key="7">
    <source>
        <dbReference type="EMBL" id="MDR7379582.1"/>
    </source>
</evidence>
<keyword evidence="3 6" id="KW-0812">Transmembrane</keyword>
<dbReference type="PANTHER" id="PTHR30086:SF20">
    <property type="entry name" value="ARGININE EXPORTER PROTEIN ARGO-RELATED"/>
    <property type="match status" value="1"/>
</dbReference>
<evidence type="ECO:0000256" key="3">
    <source>
        <dbReference type="ARBA" id="ARBA00022692"/>
    </source>
</evidence>
<dbReference type="Pfam" id="PF01810">
    <property type="entry name" value="LysE"/>
    <property type="match status" value="1"/>
</dbReference>
<dbReference type="Proteomes" id="UP001180487">
    <property type="component" value="Unassembled WGS sequence"/>
</dbReference>
<evidence type="ECO:0000313" key="8">
    <source>
        <dbReference type="Proteomes" id="UP001180487"/>
    </source>
</evidence>
<evidence type="ECO:0000256" key="6">
    <source>
        <dbReference type="SAM" id="Phobius"/>
    </source>
</evidence>
<evidence type="ECO:0000256" key="4">
    <source>
        <dbReference type="ARBA" id="ARBA00022989"/>
    </source>
</evidence>
<sequence length="196" mass="21109">MSTQLFFALTLFAFVSSVTPGPNNLMLLASGVNHGFRATLPHMVGISVGVFILLTSVGMGLGLLLEQIPQLYLVLKWLGAAYLLYLAWGVATAGAPKDAEAKRPISFWGAAGFQWVNPKAWVMAVGAFSSYLPAHSGSALVLGTAILFAVVNLPTISLWALFGSRLRHWLRIPHYRRIFNGLMAVLLVASLAPMLS</sequence>
<evidence type="ECO:0000256" key="2">
    <source>
        <dbReference type="ARBA" id="ARBA00022475"/>
    </source>
</evidence>
<keyword evidence="4 6" id="KW-1133">Transmembrane helix</keyword>
<name>A0ABU2CE16_9BURK</name>
<feature type="transmembrane region" description="Helical" evidence="6">
    <location>
        <begin position="139"/>
        <end position="162"/>
    </location>
</feature>
<evidence type="ECO:0000256" key="5">
    <source>
        <dbReference type="ARBA" id="ARBA00023136"/>
    </source>
</evidence>
<protein>
    <submittedName>
        <fullName evidence="7">Threonine/homoserine/homoserine lactone efflux protein</fullName>
    </submittedName>
</protein>
<keyword evidence="2" id="KW-1003">Cell membrane</keyword>
<comment type="caution">
    <text evidence="7">The sequence shown here is derived from an EMBL/GenBank/DDBJ whole genome shotgun (WGS) entry which is preliminary data.</text>
</comment>
<organism evidence="7 8">
    <name type="scientific">Rhodoferax ferrireducens</name>
    <dbReference type="NCBI Taxonomy" id="192843"/>
    <lineage>
        <taxon>Bacteria</taxon>
        <taxon>Pseudomonadati</taxon>
        <taxon>Pseudomonadota</taxon>
        <taxon>Betaproteobacteria</taxon>
        <taxon>Burkholderiales</taxon>
        <taxon>Comamonadaceae</taxon>
        <taxon>Rhodoferax</taxon>
    </lineage>
</organism>